<organism evidence="3 4">
    <name type="scientific">Plantactinospora mayteni</name>
    <dbReference type="NCBI Taxonomy" id="566021"/>
    <lineage>
        <taxon>Bacteria</taxon>
        <taxon>Bacillati</taxon>
        <taxon>Actinomycetota</taxon>
        <taxon>Actinomycetes</taxon>
        <taxon>Micromonosporales</taxon>
        <taxon>Micromonosporaceae</taxon>
        <taxon>Plantactinospora</taxon>
    </lineage>
</organism>
<keyword evidence="2" id="KW-0732">Signal</keyword>
<gene>
    <name evidence="3" type="ORF">Pma05_62410</name>
</gene>
<protein>
    <recommendedName>
        <fullName evidence="5">LPXTG-motif cell wall anchor domain-containing protein</fullName>
    </recommendedName>
</protein>
<proteinExistence type="predicted"/>
<feature type="signal peptide" evidence="2">
    <location>
        <begin position="1"/>
        <end position="30"/>
    </location>
</feature>
<feature type="transmembrane region" description="Helical" evidence="1">
    <location>
        <begin position="478"/>
        <end position="497"/>
    </location>
</feature>
<dbReference type="EMBL" id="BONX01000046">
    <property type="protein sequence ID" value="GIG99668.1"/>
    <property type="molecule type" value="Genomic_DNA"/>
</dbReference>
<comment type="caution">
    <text evidence="3">The sequence shown here is derived from an EMBL/GenBank/DDBJ whole genome shotgun (WGS) entry which is preliminary data.</text>
</comment>
<accession>A0ABQ4EYE2</accession>
<dbReference type="Proteomes" id="UP000621500">
    <property type="component" value="Unassembled WGS sequence"/>
</dbReference>
<keyword evidence="1" id="KW-1133">Transmembrane helix</keyword>
<feature type="chain" id="PRO_5045434460" description="LPXTG-motif cell wall anchor domain-containing protein" evidence="2">
    <location>
        <begin position="31"/>
        <end position="507"/>
    </location>
</feature>
<evidence type="ECO:0000256" key="2">
    <source>
        <dbReference type="SAM" id="SignalP"/>
    </source>
</evidence>
<evidence type="ECO:0000256" key="1">
    <source>
        <dbReference type="SAM" id="Phobius"/>
    </source>
</evidence>
<evidence type="ECO:0008006" key="5">
    <source>
        <dbReference type="Google" id="ProtNLM"/>
    </source>
</evidence>
<keyword evidence="4" id="KW-1185">Reference proteome</keyword>
<keyword evidence="1" id="KW-0472">Membrane</keyword>
<reference evidence="3 4" key="1">
    <citation type="submission" date="2021-01" db="EMBL/GenBank/DDBJ databases">
        <title>Whole genome shotgun sequence of Plantactinospora mayteni NBRC 109088.</title>
        <authorList>
            <person name="Komaki H."/>
            <person name="Tamura T."/>
        </authorList>
    </citation>
    <scope>NUCLEOTIDE SEQUENCE [LARGE SCALE GENOMIC DNA]</scope>
    <source>
        <strain evidence="3 4">NBRC 109088</strain>
    </source>
</reference>
<keyword evidence="1" id="KW-0812">Transmembrane</keyword>
<sequence length="507" mass="51993">MRPLLPLARIGVAVTVVALTTVAAATPAGAQEPESPYAAAYPSLPVVVNVAENATKPKPVTLTIDNYSRVAARNVSVKVDASGLPAAITATLPGPDQGCAVSGAVATCTLAELAAETTHTYTIGVAPGNLAETPWGGTITATSRAENTMGEASTEGIVHVSGPGIDLVIGRIADVELKAGASTNVPISARNDGTVAADAVAVVISTTHYLELPNPYENCLYSRDDLALTCIVDGAVGPDETFEIDPATPLRLKVADKAAGPDTYGVWASVLPLTDDEAEQRLSQAGNKSSGKRLRLVPTSKALRAPAEDLNYDDNVTEFSVKVPLHEADSVAIGATVNGAVDETRSIRVGIRNDGPANTLTPNEEWSSSADVVLPAGLSVLKVDEQCEPNTDNPDGADRRGVVDGLSYHCWPSEQLQSGRTWLFDFTVKVAGEPGAAGSIVVDGGVQDKNTGNNTAPITLETGGAGGGLPVTGARAGLVALGGVLLLAAGVLGVVVARRRRIVTVVD</sequence>
<name>A0ABQ4EYE2_9ACTN</name>
<dbReference type="RefSeq" id="WP_203861029.1">
    <property type="nucleotide sequence ID" value="NZ_BAAAZQ010000001.1"/>
</dbReference>
<evidence type="ECO:0000313" key="4">
    <source>
        <dbReference type="Proteomes" id="UP000621500"/>
    </source>
</evidence>
<evidence type="ECO:0000313" key="3">
    <source>
        <dbReference type="EMBL" id="GIG99668.1"/>
    </source>
</evidence>